<dbReference type="EMBL" id="JACHFV010000011">
    <property type="protein sequence ID" value="MBB5296389.1"/>
    <property type="molecule type" value="Genomic_DNA"/>
</dbReference>
<gene>
    <name evidence="3" type="ORF">FCS05_13270</name>
    <name evidence="2" type="ORF">HNQ10_003236</name>
</gene>
<reference evidence="2 5" key="2">
    <citation type="submission" date="2020-08" db="EMBL/GenBank/DDBJ databases">
        <title>Genomic Encyclopedia of Type Strains, Phase IV (KMG-IV): sequencing the most valuable type-strain genomes for metagenomic binning, comparative biology and taxonomic classification.</title>
        <authorList>
            <person name="Goeker M."/>
        </authorList>
    </citation>
    <scope>NUCLEOTIDE SEQUENCE [LARGE SCALE GENOMIC DNA]</scope>
    <source>
        <strain evidence="2 5">DSM 105434</strain>
    </source>
</reference>
<evidence type="ECO:0000259" key="1">
    <source>
        <dbReference type="Pfam" id="PF01568"/>
    </source>
</evidence>
<proteinExistence type="predicted"/>
<dbReference type="GO" id="GO:0043546">
    <property type="term" value="F:molybdopterin cofactor binding"/>
    <property type="evidence" value="ECO:0007669"/>
    <property type="project" value="InterPro"/>
</dbReference>
<dbReference type="EMBL" id="VBRC01000009">
    <property type="protein sequence ID" value="TLK25134.1"/>
    <property type="molecule type" value="Genomic_DNA"/>
</dbReference>
<reference evidence="3 4" key="1">
    <citation type="submission" date="2019-04" db="EMBL/GenBank/DDBJ databases">
        <title>Deinococcus metalilatus MA1002 mutant No.5.</title>
        <authorList>
            <person name="Park W."/>
            <person name="Park C."/>
        </authorList>
    </citation>
    <scope>NUCLEOTIDE SEQUENCE [LARGE SCALE GENOMIC DNA]</scope>
    <source>
        <strain evidence="3 4">MA1002-m5</strain>
    </source>
</reference>
<dbReference type="InterPro" id="IPR009010">
    <property type="entry name" value="Asp_de-COase-like_dom_sf"/>
</dbReference>
<evidence type="ECO:0000313" key="4">
    <source>
        <dbReference type="Proteomes" id="UP000308000"/>
    </source>
</evidence>
<dbReference type="AlphaFoldDB" id="A0AAJ5F3E1"/>
<feature type="domain" description="Molybdopterin dinucleotide-binding" evidence="1">
    <location>
        <begin position="1"/>
        <end position="59"/>
    </location>
</feature>
<organism evidence="3 4">
    <name type="scientific">Deinococcus metallilatus</name>
    <dbReference type="NCBI Taxonomy" id="1211322"/>
    <lineage>
        <taxon>Bacteria</taxon>
        <taxon>Thermotogati</taxon>
        <taxon>Deinococcota</taxon>
        <taxon>Deinococci</taxon>
        <taxon>Deinococcales</taxon>
        <taxon>Deinococcaceae</taxon>
        <taxon>Deinococcus</taxon>
    </lineage>
</organism>
<accession>A0AAJ5F3E1</accession>
<dbReference type="Gene3D" id="2.40.40.20">
    <property type="match status" value="1"/>
</dbReference>
<dbReference type="SUPFAM" id="SSF50692">
    <property type="entry name" value="ADC-like"/>
    <property type="match status" value="1"/>
</dbReference>
<dbReference type="Pfam" id="PF01568">
    <property type="entry name" value="Molydop_binding"/>
    <property type="match status" value="1"/>
</dbReference>
<evidence type="ECO:0000313" key="5">
    <source>
        <dbReference type="Proteomes" id="UP000536909"/>
    </source>
</evidence>
<dbReference type="GO" id="GO:0016491">
    <property type="term" value="F:oxidoreductase activity"/>
    <property type="evidence" value="ECO:0007669"/>
    <property type="project" value="InterPro"/>
</dbReference>
<comment type="caution">
    <text evidence="3">The sequence shown here is derived from an EMBL/GenBank/DDBJ whole genome shotgun (WGS) entry which is preliminary data.</text>
</comment>
<evidence type="ECO:0000313" key="3">
    <source>
        <dbReference type="EMBL" id="TLK25134.1"/>
    </source>
</evidence>
<sequence>MVEITSPHGRWEGVAIVFDSVRPGEVFVPGHYGRGTQSANQHTWYARDPIRHQPPLKSSPVAVRRLSFGEPFAARTFA</sequence>
<dbReference type="RefSeq" id="WP_129120310.1">
    <property type="nucleotide sequence ID" value="NZ_CP038512.1"/>
</dbReference>
<dbReference type="Proteomes" id="UP000536909">
    <property type="component" value="Unassembled WGS sequence"/>
</dbReference>
<dbReference type="InterPro" id="IPR006657">
    <property type="entry name" value="MoPterin_dinucl-bd_dom"/>
</dbReference>
<evidence type="ECO:0000313" key="2">
    <source>
        <dbReference type="EMBL" id="MBB5296389.1"/>
    </source>
</evidence>
<dbReference type="Proteomes" id="UP000308000">
    <property type="component" value="Unassembled WGS sequence"/>
</dbReference>
<keyword evidence="5" id="KW-1185">Reference proteome</keyword>
<protein>
    <submittedName>
        <fullName evidence="2">Molibdopterin-dependent oxidoreductase YjgC</fullName>
    </submittedName>
</protein>
<name>A0AAJ5F3E1_9DEIO</name>